<name>A0A953HXD2_9BACT</name>
<gene>
    <name evidence="2" type="ORF">KUV50_17155</name>
</gene>
<dbReference type="Pfam" id="PF00535">
    <property type="entry name" value="Glycos_transf_2"/>
    <property type="match status" value="1"/>
</dbReference>
<keyword evidence="3" id="KW-1185">Reference proteome</keyword>
<reference evidence="2" key="1">
    <citation type="submission" date="2021-06" db="EMBL/GenBank/DDBJ databases">
        <title>44 bacteria genomes isolated from Dapeng, Shenzhen.</title>
        <authorList>
            <person name="Zheng W."/>
            <person name="Yu S."/>
            <person name="Huang Y."/>
        </authorList>
    </citation>
    <scope>NUCLEOTIDE SEQUENCE</scope>
    <source>
        <strain evidence="2">DP5N28-2</strain>
    </source>
</reference>
<dbReference type="EMBL" id="JAHVHU010000019">
    <property type="protein sequence ID" value="MBY5959886.1"/>
    <property type="molecule type" value="Genomic_DNA"/>
</dbReference>
<comment type="caution">
    <text evidence="2">The sequence shown here is derived from an EMBL/GenBank/DDBJ whole genome shotgun (WGS) entry which is preliminary data.</text>
</comment>
<dbReference type="PANTHER" id="PTHR48090:SF7">
    <property type="entry name" value="RFBJ PROTEIN"/>
    <property type="match status" value="1"/>
</dbReference>
<protein>
    <submittedName>
        <fullName evidence="2">Glycosyltransferase family 2 protein</fullName>
    </submittedName>
</protein>
<dbReference type="CDD" id="cd04179">
    <property type="entry name" value="DPM_DPG-synthase_like"/>
    <property type="match status" value="1"/>
</dbReference>
<proteinExistence type="predicted"/>
<dbReference type="InterPro" id="IPR001173">
    <property type="entry name" value="Glyco_trans_2-like"/>
</dbReference>
<sequence>MKNPIIDVIIPAYNEERSIGKVIDDIPQHVVRHIIVCDNNSSDGTGQVAEDHGAVVVHAVKKGYGNACLTGMEYLKNLKQSPDILVFIDGDYSDFPEQLPQVVNPIIDRDVDMVIGSRALGHQERGAMEPHQRFGNWLATYLIRKFYGYHFTDLGPFRAIKWRKLIALNMQDTNYGWTVEMQVKAAKQKLKTTEVAVNYRPRIGVSKVSGTIKGSVLAGQKIIWTIFKYL</sequence>
<dbReference type="PANTHER" id="PTHR48090">
    <property type="entry name" value="UNDECAPRENYL-PHOSPHATE 4-DEOXY-4-FORMAMIDO-L-ARABINOSE TRANSFERASE-RELATED"/>
    <property type="match status" value="1"/>
</dbReference>
<feature type="domain" description="Glycosyltransferase 2-like" evidence="1">
    <location>
        <begin position="8"/>
        <end position="149"/>
    </location>
</feature>
<dbReference type="Proteomes" id="UP000753961">
    <property type="component" value="Unassembled WGS sequence"/>
</dbReference>
<evidence type="ECO:0000313" key="3">
    <source>
        <dbReference type="Proteomes" id="UP000753961"/>
    </source>
</evidence>
<dbReference type="InterPro" id="IPR050256">
    <property type="entry name" value="Glycosyltransferase_2"/>
</dbReference>
<evidence type="ECO:0000313" key="2">
    <source>
        <dbReference type="EMBL" id="MBY5959886.1"/>
    </source>
</evidence>
<dbReference type="InterPro" id="IPR029044">
    <property type="entry name" value="Nucleotide-diphossugar_trans"/>
</dbReference>
<evidence type="ECO:0000259" key="1">
    <source>
        <dbReference type="Pfam" id="PF00535"/>
    </source>
</evidence>
<accession>A0A953HXD2</accession>
<organism evidence="2 3">
    <name type="scientific">Membranihabitans marinus</name>
    <dbReference type="NCBI Taxonomy" id="1227546"/>
    <lineage>
        <taxon>Bacteria</taxon>
        <taxon>Pseudomonadati</taxon>
        <taxon>Bacteroidota</taxon>
        <taxon>Saprospiria</taxon>
        <taxon>Saprospirales</taxon>
        <taxon>Saprospiraceae</taxon>
        <taxon>Membranihabitans</taxon>
    </lineage>
</organism>
<dbReference type="RefSeq" id="WP_222581424.1">
    <property type="nucleotide sequence ID" value="NZ_JAHVHU010000019.1"/>
</dbReference>
<dbReference type="Gene3D" id="3.90.550.10">
    <property type="entry name" value="Spore Coat Polysaccharide Biosynthesis Protein SpsA, Chain A"/>
    <property type="match status" value="1"/>
</dbReference>
<dbReference type="AlphaFoldDB" id="A0A953HXD2"/>
<dbReference type="SUPFAM" id="SSF53448">
    <property type="entry name" value="Nucleotide-diphospho-sugar transferases"/>
    <property type="match status" value="1"/>
</dbReference>